<organism evidence="2 3">
    <name type="scientific">Sorghum bicolor</name>
    <name type="common">Sorghum</name>
    <name type="synonym">Sorghum vulgare</name>
    <dbReference type="NCBI Taxonomy" id="4558"/>
    <lineage>
        <taxon>Eukaryota</taxon>
        <taxon>Viridiplantae</taxon>
        <taxon>Streptophyta</taxon>
        <taxon>Embryophyta</taxon>
        <taxon>Tracheophyta</taxon>
        <taxon>Spermatophyta</taxon>
        <taxon>Magnoliopsida</taxon>
        <taxon>Liliopsida</taxon>
        <taxon>Poales</taxon>
        <taxon>Poaceae</taxon>
        <taxon>PACMAD clade</taxon>
        <taxon>Panicoideae</taxon>
        <taxon>Andropogonodae</taxon>
        <taxon>Andropogoneae</taxon>
        <taxon>Sorghinae</taxon>
        <taxon>Sorghum</taxon>
    </lineage>
</organism>
<dbReference type="ExpressionAtlas" id="A0A1Z5RH52">
    <property type="expression patterns" value="baseline and differential"/>
</dbReference>
<gene>
    <name evidence="2" type="ORF">SORBI_3005G075500</name>
</gene>
<evidence type="ECO:0000313" key="3">
    <source>
        <dbReference type="Proteomes" id="UP000000768"/>
    </source>
</evidence>
<evidence type="ECO:0000256" key="1">
    <source>
        <dbReference type="SAM" id="MobiDB-lite"/>
    </source>
</evidence>
<dbReference type="Proteomes" id="UP000000768">
    <property type="component" value="Chromosome 5"/>
</dbReference>
<accession>A0A1Z5RH52</accession>
<reference evidence="2 3" key="1">
    <citation type="journal article" date="2009" name="Nature">
        <title>The Sorghum bicolor genome and the diversification of grasses.</title>
        <authorList>
            <person name="Paterson A.H."/>
            <person name="Bowers J.E."/>
            <person name="Bruggmann R."/>
            <person name="Dubchak I."/>
            <person name="Grimwood J."/>
            <person name="Gundlach H."/>
            <person name="Haberer G."/>
            <person name="Hellsten U."/>
            <person name="Mitros T."/>
            <person name="Poliakov A."/>
            <person name="Schmutz J."/>
            <person name="Spannagl M."/>
            <person name="Tang H."/>
            <person name="Wang X."/>
            <person name="Wicker T."/>
            <person name="Bharti A.K."/>
            <person name="Chapman J."/>
            <person name="Feltus F.A."/>
            <person name="Gowik U."/>
            <person name="Grigoriev I.V."/>
            <person name="Lyons E."/>
            <person name="Maher C.A."/>
            <person name="Martis M."/>
            <person name="Narechania A."/>
            <person name="Otillar R.P."/>
            <person name="Penning B.W."/>
            <person name="Salamov A.A."/>
            <person name="Wang Y."/>
            <person name="Zhang L."/>
            <person name="Carpita N.C."/>
            <person name="Freeling M."/>
            <person name="Gingle A.R."/>
            <person name="Hash C.T."/>
            <person name="Keller B."/>
            <person name="Klein P."/>
            <person name="Kresovich S."/>
            <person name="McCann M.C."/>
            <person name="Ming R."/>
            <person name="Peterson D.G."/>
            <person name="Mehboob-ur-Rahman"/>
            <person name="Ware D."/>
            <person name="Westhoff P."/>
            <person name="Mayer K.F."/>
            <person name="Messing J."/>
            <person name="Rokhsar D.S."/>
        </authorList>
    </citation>
    <scope>NUCLEOTIDE SEQUENCE [LARGE SCALE GENOMIC DNA]</scope>
    <source>
        <strain evidence="3">cv. BTx623</strain>
    </source>
</reference>
<dbReference type="AlphaFoldDB" id="A0A1Z5RH52"/>
<name>A0A1Z5RH52_SORBI</name>
<dbReference type="InParanoid" id="A0A1Z5RH52"/>
<dbReference type="Gramene" id="OQU83090">
    <property type="protein sequence ID" value="OQU83090"/>
    <property type="gene ID" value="SORBI_3005G075500"/>
</dbReference>
<dbReference type="EMBL" id="CM000764">
    <property type="protein sequence ID" value="OQU83090.1"/>
    <property type="molecule type" value="Genomic_DNA"/>
</dbReference>
<protein>
    <submittedName>
        <fullName evidence="2">Uncharacterized protein</fullName>
    </submittedName>
</protein>
<feature type="region of interest" description="Disordered" evidence="1">
    <location>
        <begin position="82"/>
        <end position="108"/>
    </location>
</feature>
<sequence>MACSARGIYTWRLTLATRTSLASHSSSRRRRRRCPASCRVVVAPVTPPVLRWGQGLDPGGGRSGLEGDGSELAIHDRELAGSHDHRGSALPAGRRRRRCRSGPLHGSSGASAVPLAKIARFLILWQHMYVGRMSDNVSICTWWSSSQGQGAADVRSMTRTLELSQLGAIPYELQQIDALPSSRLKWRLRWGQ</sequence>
<keyword evidence="3" id="KW-1185">Reference proteome</keyword>
<proteinExistence type="predicted"/>
<reference evidence="3" key="2">
    <citation type="journal article" date="2018" name="Plant J.">
        <title>The Sorghum bicolor reference genome: improved assembly, gene annotations, a transcriptome atlas, and signatures of genome organization.</title>
        <authorList>
            <person name="McCormick R.F."/>
            <person name="Truong S.K."/>
            <person name="Sreedasyam A."/>
            <person name="Jenkins J."/>
            <person name="Shu S."/>
            <person name="Sims D."/>
            <person name="Kennedy M."/>
            <person name="Amirebrahimi M."/>
            <person name="Weers B.D."/>
            <person name="McKinley B."/>
            <person name="Mattison A."/>
            <person name="Morishige D.T."/>
            <person name="Grimwood J."/>
            <person name="Schmutz J."/>
            <person name="Mullet J.E."/>
        </authorList>
    </citation>
    <scope>NUCLEOTIDE SEQUENCE [LARGE SCALE GENOMIC DNA]</scope>
    <source>
        <strain evidence="3">cv. BTx623</strain>
    </source>
</reference>
<evidence type="ECO:0000313" key="2">
    <source>
        <dbReference type="EMBL" id="OQU83090.1"/>
    </source>
</evidence>